<gene>
    <name evidence="1" type="ORF">OG563_43890</name>
</gene>
<dbReference type="RefSeq" id="WP_327099205.1">
    <property type="nucleotide sequence ID" value="NZ_CP109149.1"/>
</dbReference>
<sequence length="228" mass="25729">MSYEFVVLPAGAAASPGDVLQYFRSRRGQPADDHLYQTVIAGLHSWNSRIPAAARHARLRIEAAGDSVRVTAADSVDRRRTRGSAMDYAAPRVRELIEALIAGFAYEIYDARSNTLTSPEIRRYASIDIGGERKYSSLTQREIFDWVRQLHLLAATPYLIAEKRNDAKSFIRAHHNSPTDYTLEIHHPIRDQRLRATVTDGATVAQLIWDWACDEWGRLDGIAWAPLE</sequence>
<dbReference type="EMBL" id="CP109441">
    <property type="protein sequence ID" value="WUV45943.1"/>
    <property type="molecule type" value="Genomic_DNA"/>
</dbReference>
<dbReference type="Proteomes" id="UP001432062">
    <property type="component" value="Chromosome"/>
</dbReference>
<evidence type="ECO:0000313" key="2">
    <source>
        <dbReference type="Proteomes" id="UP001432062"/>
    </source>
</evidence>
<reference evidence="1" key="1">
    <citation type="submission" date="2022-10" db="EMBL/GenBank/DDBJ databases">
        <title>The complete genomes of actinobacterial strains from the NBC collection.</title>
        <authorList>
            <person name="Joergensen T.S."/>
            <person name="Alvarez Arevalo M."/>
            <person name="Sterndorff E.B."/>
            <person name="Faurdal D."/>
            <person name="Vuksanovic O."/>
            <person name="Mourched A.-S."/>
            <person name="Charusanti P."/>
            <person name="Shaw S."/>
            <person name="Blin K."/>
            <person name="Weber T."/>
        </authorList>
    </citation>
    <scope>NUCLEOTIDE SEQUENCE</scope>
    <source>
        <strain evidence="1">NBC_01482</strain>
    </source>
</reference>
<organism evidence="1 2">
    <name type="scientific">Nocardia vinacea</name>
    <dbReference type="NCBI Taxonomy" id="96468"/>
    <lineage>
        <taxon>Bacteria</taxon>
        <taxon>Bacillati</taxon>
        <taxon>Actinomycetota</taxon>
        <taxon>Actinomycetes</taxon>
        <taxon>Mycobacteriales</taxon>
        <taxon>Nocardiaceae</taxon>
        <taxon>Nocardia</taxon>
    </lineage>
</organism>
<protein>
    <submittedName>
        <fullName evidence="1">Uncharacterized protein</fullName>
    </submittedName>
</protein>
<keyword evidence="2" id="KW-1185">Reference proteome</keyword>
<name>A0ABZ1YS69_9NOCA</name>
<evidence type="ECO:0000313" key="1">
    <source>
        <dbReference type="EMBL" id="WUV45943.1"/>
    </source>
</evidence>
<proteinExistence type="predicted"/>
<accession>A0ABZ1YS69</accession>